<keyword evidence="6 11" id="KW-0798">TonB box</keyword>
<evidence type="ECO:0000256" key="7">
    <source>
        <dbReference type="ARBA" id="ARBA00023136"/>
    </source>
</evidence>
<protein>
    <submittedName>
        <fullName evidence="15">TonB-dependent receptor</fullName>
    </submittedName>
</protein>
<evidence type="ECO:0000256" key="5">
    <source>
        <dbReference type="ARBA" id="ARBA00022729"/>
    </source>
</evidence>
<feature type="signal peptide" evidence="12">
    <location>
        <begin position="1"/>
        <end position="44"/>
    </location>
</feature>
<evidence type="ECO:0000256" key="2">
    <source>
        <dbReference type="ARBA" id="ARBA00022448"/>
    </source>
</evidence>
<dbReference type="RefSeq" id="WP_377360367.1">
    <property type="nucleotide sequence ID" value="NZ_JBHTCM010000020.1"/>
</dbReference>
<dbReference type="InterPro" id="IPR036942">
    <property type="entry name" value="Beta-barrel_TonB_sf"/>
</dbReference>
<accession>A0ABW2KXP7</accession>
<evidence type="ECO:0000256" key="9">
    <source>
        <dbReference type="ARBA" id="ARBA00023237"/>
    </source>
</evidence>
<dbReference type="PANTHER" id="PTHR30069:SF29">
    <property type="entry name" value="HEMOGLOBIN AND HEMOGLOBIN-HAPTOGLOBIN-BINDING PROTEIN 1-RELATED"/>
    <property type="match status" value="1"/>
</dbReference>
<proteinExistence type="inferred from homology"/>
<dbReference type="InterPro" id="IPR000531">
    <property type="entry name" value="Beta-barrel_TonB"/>
</dbReference>
<dbReference type="InterPro" id="IPR012910">
    <property type="entry name" value="Plug_dom"/>
</dbReference>
<evidence type="ECO:0000256" key="10">
    <source>
        <dbReference type="PROSITE-ProRule" id="PRU01360"/>
    </source>
</evidence>
<organism evidence="15 16">
    <name type="scientific">Rhodocista pekingensis</name>
    <dbReference type="NCBI Taxonomy" id="201185"/>
    <lineage>
        <taxon>Bacteria</taxon>
        <taxon>Pseudomonadati</taxon>
        <taxon>Pseudomonadota</taxon>
        <taxon>Alphaproteobacteria</taxon>
        <taxon>Rhodospirillales</taxon>
        <taxon>Azospirillaceae</taxon>
        <taxon>Rhodocista</taxon>
    </lineage>
</organism>
<reference evidence="16" key="1">
    <citation type="journal article" date="2019" name="Int. J. Syst. Evol. Microbiol.">
        <title>The Global Catalogue of Microorganisms (GCM) 10K type strain sequencing project: providing services to taxonomists for standard genome sequencing and annotation.</title>
        <authorList>
            <consortium name="The Broad Institute Genomics Platform"/>
            <consortium name="The Broad Institute Genome Sequencing Center for Infectious Disease"/>
            <person name="Wu L."/>
            <person name="Ma J."/>
        </authorList>
    </citation>
    <scope>NUCLEOTIDE SEQUENCE [LARGE SCALE GENOMIC DNA]</scope>
    <source>
        <strain evidence="16">CGMCC 1.16275</strain>
    </source>
</reference>
<dbReference type="Gene3D" id="2.40.170.20">
    <property type="entry name" value="TonB-dependent receptor, beta-barrel domain"/>
    <property type="match status" value="1"/>
</dbReference>
<dbReference type="Proteomes" id="UP001596456">
    <property type="component" value="Unassembled WGS sequence"/>
</dbReference>
<keyword evidence="4 10" id="KW-0812">Transmembrane</keyword>
<dbReference type="InterPro" id="IPR037066">
    <property type="entry name" value="Plug_dom_sf"/>
</dbReference>
<comment type="subcellular location">
    <subcellularLocation>
        <location evidence="1 10">Cell outer membrane</location>
        <topology evidence="1 10">Multi-pass membrane protein</topology>
    </subcellularLocation>
</comment>
<evidence type="ECO:0000256" key="11">
    <source>
        <dbReference type="RuleBase" id="RU003357"/>
    </source>
</evidence>
<evidence type="ECO:0000259" key="13">
    <source>
        <dbReference type="Pfam" id="PF00593"/>
    </source>
</evidence>
<evidence type="ECO:0000256" key="8">
    <source>
        <dbReference type="ARBA" id="ARBA00023170"/>
    </source>
</evidence>
<keyword evidence="9 10" id="KW-0998">Cell outer membrane</keyword>
<feature type="chain" id="PRO_5045103515" evidence="12">
    <location>
        <begin position="45"/>
        <end position="710"/>
    </location>
</feature>
<keyword evidence="7 10" id="KW-0472">Membrane</keyword>
<keyword evidence="3 10" id="KW-1134">Transmembrane beta strand</keyword>
<sequence length="710" mass="75284">MTPPHAPRRLSAPRCLPALTPVLPAVLPAALLAGLLAAAPAATAQTAPVEEIVIVGRRGGVPAYERPYGPTVLDAASLATAPQRRLDEALRAVPGFGLFRRAGSRLANPTTQGLSLRGIGPNGAGRTLVLVDGVPVNDPFGGWVYWSRLPTGAVERVVITRGGGAGAWGNAALAGTVRIETTPPEGSAVELSGGSGDTWQALAATAGRAGPVTLGLTANAFTTGGAPVVRRDQRGPVDVDADSDALWADGVAQARFGSVAATAKLSVFRETRGNGTPYTGNRTEAVEGSLRLVGEGALPWEAVLYARDWTFSSTFSGVDDERAGETPALDQHKVPATALGGIVQIGLEPAPGHSTDLGLDLRWADGETREYFFFQNGGFTRERRAGGEQIVAGLFAEHVWTARPDLLLTAGARLDGWWNRGGFRTEVVRETGAPLLDRRLPDRDGRVLNGRAGADWQATDALALRGAVYTGFRLPTLNEFHRPFRVGNDITEANPGLDPERLAGGEVGLRLTPRPGLTLSATLFHVELEDAVDNVVLTRTPGAYAPLGIVVPAGGSLAQRRNLDRIEVDGIEAELRLEPRADLSLSFSYLFSDAEIVSAPGFPALEGNRVGQAPRHQGTVEAAWRPTGPATLRVQVRAASDAYENSENDRRLSPYVVADLYAGWDLSRTLHLFGTVENLTDRLVETGVRSDGLTNIGPGRQWQVGLKARW</sequence>
<evidence type="ECO:0000313" key="15">
    <source>
        <dbReference type="EMBL" id="MFC7334822.1"/>
    </source>
</evidence>
<comment type="similarity">
    <text evidence="10 11">Belongs to the TonB-dependent receptor family.</text>
</comment>
<keyword evidence="2 10" id="KW-0813">Transport</keyword>
<evidence type="ECO:0000256" key="1">
    <source>
        <dbReference type="ARBA" id="ARBA00004571"/>
    </source>
</evidence>
<name>A0ABW2KXP7_9PROT</name>
<evidence type="ECO:0000256" key="12">
    <source>
        <dbReference type="SAM" id="SignalP"/>
    </source>
</evidence>
<dbReference type="InterPro" id="IPR039426">
    <property type="entry name" value="TonB-dep_rcpt-like"/>
</dbReference>
<evidence type="ECO:0000259" key="14">
    <source>
        <dbReference type="Pfam" id="PF07715"/>
    </source>
</evidence>
<feature type="domain" description="TonB-dependent receptor plug" evidence="14">
    <location>
        <begin position="67"/>
        <end position="176"/>
    </location>
</feature>
<gene>
    <name evidence="15" type="ORF">ACFQPS_16780</name>
</gene>
<evidence type="ECO:0000256" key="4">
    <source>
        <dbReference type="ARBA" id="ARBA00022692"/>
    </source>
</evidence>
<dbReference type="EMBL" id="JBHTCM010000020">
    <property type="protein sequence ID" value="MFC7334822.1"/>
    <property type="molecule type" value="Genomic_DNA"/>
</dbReference>
<evidence type="ECO:0000256" key="3">
    <source>
        <dbReference type="ARBA" id="ARBA00022452"/>
    </source>
</evidence>
<keyword evidence="8 15" id="KW-0675">Receptor</keyword>
<dbReference type="Pfam" id="PF07715">
    <property type="entry name" value="Plug"/>
    <property type="match status" value="1"/>
</dbReference>
<keyword evidence="16" id="KW-1185">Reference proteome</keyword>
<dbReference type="PANTHER" id="PTHR30069">
    <property type="entry name" value="TONB-DEPENDENT OUTER MEMBRANE RECEPTOR"/>
    <property type="match status" value="1"/>
</dbReference>
<evidence type="ECO:0000256" key="6">
    <source>
        <dbReference type="ARBA" id="ARBA00023077"/>
    </source>
</evidence>
<dbReference type="PROSITE" id="PS52016">
    <property type="entry name" value="TONB_DEPENDENT_REC_3"/>
    <property type="match status" value="1"/>
</dbReference>
<evidence type="ECO:0000313" key="16">
    <source>
        <dbReference type="Proteomes" id="UP001596456"/>
    </source>
</evidence>
<feature type="domain" description="TonB-dependent receptor-like beta-barrel" evidence="13">
    <location>
        <begin position="266"/>
        <end position="679"/>
    </location>
</feature>
<dbReference type="Gene3D" id="2.170.130.10">
    <property type="entry name" value="TonB-dependent receptor, plug domain"/>
    <property type="match status" value="1"/>
</dbReference>
<dbReference type="Pfam" id="PF00593">
    <property type="entry name" value="TonB_dep_Rec_b-barrel"/>
    <property type="match status" value="1"/>
</dbReference>
<dbReference type="SUPFAM" id="SSF56935">
    <property type="entry name" value="Porins"/>
    <property type="match status" value="1"/>
</dbReference>
<comment type="caution">
    <text evidence="15">The sequence shown here is derived from an EMBL/GenBank/DDBJ whole genome shotgun (WGS) entry which is preliminary data.</text>
</comment>
<keyword evidence="5 12" id="KW-0732">Signal</keyword>